<evidence type="ECO:0000313" key="3">
    <source>
        <dbReference type="Proteomes" id="UP001054902"/>
    </source>
</evidence>
<feature type="compositionally biased region" description="Acidic residues" evidence="1">
    <location>
        <begin position="75"/>
        <end position="100"/>
    </location>
</feature>
<sequence length="536" mass="61385">MPKKSSESEFGEDPFNAKHEMYPQFKADVVRLLSADPNISPLNAHRALTEYQKFKHDSWSRIWNKVKKKFLEGNLSEEEDDEELDPDGFAEESESDDESYVDVIPAKKAASSRPSLGGNRSSSRKTRSSTSTTRTGASLDTRSDVRTNNGNVMLPYVTFPYETFTKQGRKVMQVIKIHSLSGCVDFDLGYNTRVAEGNSEILIEFHKNNSCVEFYRQGNRYLNPNSPMYCSELQHEHDYAMATATRNFTEYPQQTMRVPSLNYPIRDILYDEIRPCIYQFRDKNGKKIYAENSVLYIYVELEVPEYKRDRAATMSLVVSDSFDDTPSYYPKTDPSPPKSPRGGDRIKHFSSSGGKGNRRAKKRHAPPSVASIADSLSSMSVDEVDKKVAAQVQVPSTVFNHNSPAQVAAPRQTSTVPDQAVLQQQQQMLNEQALQEQQIQFNRQAEMMALQQQQLQQQQQQQIMRQRQYEEQMAAERARLESLARYAEQRRNEVSNREDVRRLLAETETRLADHAVQQQQVTDTDEEDEDSDLLSY</sequence>
<dbReference type="AlphaFoldDB" id="A0AAD3CDW2"/>
<accession>A0AAD3CDW2</accession>
<protein>
    <submittedName>
        <fullName evidence="2">Uncharacterized protein</fullName>
    </submittedName>
</protein>
<organism evidence="2 3">
    <name type="scientific">Chaetoceros tenuissimus</name>
    <dbReference type="NCBI Taxonomy" id="426638"/>
    <lineage>
        <taxon>Eukaryota</taxon>
        <taxon>Sar</taxon>
        <taxon>Stramenopiles</taxon>
        <taxon>Ochrophyta</taxon>
        <taxon>Bacillariophyta</taxon>
        <taxon>Coscinodiscophyceae</taxon>
        <taxon>Chaetocerotophycidae</taxon>
        <taxon>Chaetocerotales</taxon>
        <taxon>Chaetocerotaceae</taxon>
        <taxon>Chaetoceros</taxon>
    </lineage>
</organism>
<feature type="region of interest" description="Disordered" evidence="1">
    <location>
        <begin position="508"/>
        <end position="536"/>
    </location>
</feature>
<gene>
    <name evidence="2" type="ORF">CTEN210_00327</name>
</gene>
<comment type="caution">
    <text evidence="2">The sequence shown here is derived from an EMBL/GenBank/DDBJ whole genome shotgun (WGS) entry which is preliminary data.</text>
</comment>
<evidence type="ECO:0000256" key="1">
    <source>
        <dbReference type="SAM" id="MobiDB-lite"/>
    </source>
</evidence>
<dbReference type="Proteomes" id="UP001054902">
    <property type="component" value="Unassembled WGS sequence"/>
</dbReference>
<dbReference type="EMBL" id="BLLK01000019">
    <property type="protein sequence ID" value="GFH43854.1"/>
    <property type="molecule type" value="Genomic_DNA"/>
</dbReference>
<evidence type="ECO:0000313" key="2">
    <source>
        <dbReference type="EMBL" id="GFH43854.1"/>
    </source>
</evidence>
<proteinExistence type="predicted"/>
<reference evidence="2 3" key="1">
    <citation type="journal article" date="2021" name="Sci. Rep.">
        <title>The genome of the diatom Chaetoceros tenuissimus carries an ancient integrated fragment of an extant virus.</title>
        <authorList>
            <person name="Hongo Y."/>
            <person name="Kimura K."/>
            <person name="Takaki Y."/>
            <person name="Yoshida Y."/>
            <person name="Baba S."/>
            <person name="Kobayashi G."/>
            <person name="Nagasaki K."/>
            <person name="Hano T."/>
            <person name="Tomaru Y."/>
        </authorList>
    </citation>
    <scope>NUCLEOTIDE SEQUENCE [LARGE SCALE GENOMIC DNA]</scope>
    <source>
        <strain evidence="2 3">NIES-3715</strain>
    </source>
</reference>
<name>A0AAD3CDW2_9STRA</name>
<feature type="region of interest" description="Disordered" evidence="1">
    <location>
        <begin position="74"/>
        <end position="146"/>
    </location>
</feature>
<feature type="compositionally biased region" description="Polar residues" evidence="1">
    <location>
        <begin position="136"/>
        <end position="146"/>
    </location>
</feature>
<feature type="compositionally biased region" description="Acidic residues" evidence="1">
    <location>
        <begin position="523"/>
        <end position="536"/>
    </location>
</feature>
<feature type="region of interest" description="Disordered" evidence="1">
    <location>
        <begin position="323"/>
        <end position="374"/>
    </location>
</feature>
<feature type="compositionally biased region" description="Basic residues" evidence="1">
    <location>
        <begin position="356"/>
        <end position="365"/>
    </location>
</feature>
<keyword evidence="3" id="KW-1185">Reference proteome</keyword>